<reference evidence="1" key="2">
    <citation type="submission" date="2025-08" db="UniProtKB">
        <authorList>
            <consortium name="Ensembl"/>
        </authorList>
    </citation>
    <scope>IDENTIFICATION</scope>
</reference>
<protein>
    <recommendedName>
        <fullName evidence="3">Dynein heavy chain hydrolytic ATP-binding dynein motor region domain-containing protein</fullName>
    </recommendedName>
</protein>
<sequence length="145" mass="16680">MWCGEMDACLEGEQDPFTALQEFELTNFDVNPPQNIDNRLNALAGLVRGHLPALHRNIITALITIDVHARDIVTDLVKKKVDSRSDFEWQRQLRYYWDPQTDTCVATMARSTYNYGYEYLGACPRLVITPLTVTPDLYILLFLIL</sequence>
<dbReference type="Gene3D" id="1.20.58.1120">
    <property type="match status" value="1"/>
</dbReference>
<keyword evidence="2" id="KW-1185">Reference proteome</keyword>
<reference evidence="1" key="3">
    <citation type="submission" date="2025-09" db="UniProtKB">
        <authorList>
            <consortium name="Ensembl"/>
        </authorList>
    </citation>
    <scope>IDENTIFICATION</scope>
</reference>
<dbReference type="GO" id="GO:0060294">
    <property type="term" value="P:cilium movement involved in cell motility"/>
    <property type="evidence" value="ECO:0007669"/>
    <property type="project" value="TreeGrafter"/>
</dbReference>
<dbReference type="GO" id="GO:0030286">
    <property type="term" value="C:dynein complex"/>
    <property type="evidence" value="ECO:0007669"/>
    <property type="project" value="InterPro"/>
</dbReference>
<dbReference type="PANTHER" id="PTHR10676:SF339">
    <property type="entry name" value="DYNEIN AXONEMAL HEAVY CHAIN 6"/>
    <property type="match status" value="1"/>
</dbReference>
<proteinExistence type="predicted"/>
<dbReference type="GO" id="GO:0008569">
    <property type="term" value="F:minus-end-directed microtubule motor activity"/>
    <property type="evidence" value="ECO:0007669"/>
    <property type="project" value="TreeGrafter"/>
</dbReference>
<dbReference type="InterPro" id="IPR026983">
    <property type="entry name" value="DHC"/>
</dbReference>
<accession>A0A8C5D9R8</accession>
<dbReference type="PANTHER" id="PTHR10676">
    <property type="entry name" value="DYNEIN HEAVY CHAIN FAMILY PROTEIN"/>
    <property type="match status" value="1"/>
</dbReference>
<dbReference type="GO" id="GO:0051959">
    <property type="term" value="F:dynein light intermediate chain binding"/>
    <property type="evidence" value="ECO:0007669"/>
    <property type="project" value="InterPro"/>
</dbReference>
<reference evidence="1" key="1">
    <citation type="submission" date="2020-06" db="EMBL/GenBank/DDBJ databases">
        <authorList>
            <consortium name="Wellcome Sanger Institute Data Sharing"/>
        </authorList>
    </citation>
    <scope>NUCLEOTIDE SEQUENCE [LARGE SCALE GENOMIC DNA]</scope>
</reference>
<dbReference type="Proteomes" id="UP000694680">
    <property type="component" value="Chromosome 1"/>
</dbReference>
<evidence type="ECO:0000313" key="2">
    <source>
        <dbReference type="Proteomes" id="UP000694680"/>
    </source>
</evidence>
<evidence type="ECO:0000313" key="1">
    <source>
        <dbReference type="Ensembl" id="ENSGWIP00000002081.1"/>
    </source>
</evidence>
<dbReference type="AlphaFoldDB" id="A0A8C5D9R8"/>
<organism evidence="1 2">
    <name type="scientific">Gouania willdenowi</name>
    <name type="common">Blunt-snouted clingfish</name>
    <name type="synonym">Lepadogaster willdenowi</name>
    <dbReference type="NCBI Taxonomy" id="441366"/>
    <lineage>
        <taxon>Eukaryota</taxon>
        <taxon>Metazoa</taxon>
        <taxon>Chordata</taxon>
        <taxon>Craniata</taxon>
        <taxon>Vertebrata</taxon>
        <taxon>Euteleostomi</taxon>
        <taxon>Actinopterygii</taxon>
        <taxon>Neopterygii</taxon>
        <taxon>Teleostei</taxon>
        <taxon>Neoteleostei</taxon>
        <taxon>Acanthomorphata</taxon>
        <taxon>Ovalentaria</taxon>
        <taxon>Blenniimorphae</taxon>
        <taxon>Blenniiformes</taxon>
        <taxon>Gobiesocoidei</taxon>
        <taxon>Gobiesocidae</taxon>
        <taxon>Gobiesocinae</taxon>
        <taxon>Gouania</taxon>
    </lineage>
</organism>
<name>A0A8C5D9R8_GOUWI</name>
<dbReference type="GO" id="GO:0097729">
    <property type="term" value="C:9+2 motile cilium"/>
    <property type="evidence" value="ECO:0007669"/>
    <property type="project" value="TreeGrafter"/>
</dbReference>
<dbReference type="GO" id="GO:0045505">
    <property type="term" value="F:dynein intermediate chain binding"/>
    <property type="evidence" value="ECO:0007669"/>
    <property type="project" value="InterPro"/>
</dbReference>
<evidence type="ECO:0008006" key="3">
    <source>
        <dbReference type="Google" id="ProtNLM"/>
    </source>
</evidence>
<dbReference type="Ensembl" id="ENSGWIT00000002242.1">
    <property type="protein sequence ID" value="ENSGWIP00000002081.1"/>
    <property type="gene ID" value="ENSGWIG00000001142.1"/>
</dbReference>